<reference evidence="2" key="1">
    <citation type="journal article" date="2014" name="Int. J. Syst. Evol. Microbiol.">
        <title>Complete genome sequence of Corynebacterium casei LMG S-19264T (=DSM 44701T), isolated from a smear-ripened cheese.</title>
        <authorList>
            <consortium name="US DOE Joint Genome Institute (JGI-PGF)"/>
            <person name="Walter F."/>
            <person name="Albersmeier A."/>
            <person name="Kalinowski J."/>
            <person name="Ruckert C."/>
        </authorList>
    </citation>
    <scope>NUCLEOTIDE SEQUENCE</scope>
    <source>
        <strain evidence="2">CGMCC 1.15493</strain>
    </source>
</reference>
<dbReference type="Proteomes" id="UP000613160">
    <property type="component" value="Unassembled WGS sequence"/>
</dbReference>
<keyword evidence="1" id="KW-0812">Transmembrane</keyword>
<dbReference type="RefSeq" id="WP_188850916.1">
    <property type="nucleotide sequence ID" value="NZ_BMJJ01000005.1"/>
</dbReference>
<dbReference type="AlphaFoldDB" id="A0A916XYB9"/>
<protein>
    <submittedName>
        <fullName evidence="2">Membrane protein</fullName>
    </submittedName>
</protein>
<organism evidence="2 3">
    <name type="scientific">Aureimonas glaciei</name>
    <dbReference type="NCBI Taxonomy" id="1776957"/>
    <lineage>
        <taxon>Bacteria</taxon>
        <taxon>Pseudomonadati</taxon>
        <taxon>Pseudomonadota</taxon>
        <taxon>Alphaproteobacteria</taxon>
        <taxon>Hyphomicrobiales</taxon>
        <taxon>Aurantimonadaceae</taxon>
        <taxon>Aureimonas</taxon>
    </lineage>
</organism>
<sequence length="98" mass="10420">MNDIWQIILLGAVLTYVTRFAGHVLLTRIERLPPRVEAALDAVPAAVLATIVAPVLVTGDWPERVVILLCAFLCLKLPVIATVTIGVVLVAAARALGL</sequence>
<dbReference type="EMBL" id="BMJJ01000005">
    <property type="protein sequence ID" value="GGD20595.1"/>
    <property type="molecule type" value="Genomic_DNA"/>
</dbReference>
<reference evidence="2" key="2">
    <citation type="submission" date="2020-09" db="EMBL/GenBank/DDBJ databases">
        <authorList>
            <person name="Sun Q."/>
            <person name="Zhou Y."/>
        </authorList>
    </citation>
    <scope>NUCLEOTIDE SEQUENCE</scope>
    <source>
        <strain evidence="2">CGMCC 1.15493</strain>
    </source>
</reference>
<keyword evidence="1" id="KW-0472">Membrane</keyword>
<dbReference type="Pfam" id="PF05437">
    <property type="entry name" value="AzlD"/>
    <property type="match status" value="1"/>
</dbReference>
<keyword evidence="3" id="KW-1185">Reference proteome</keyword>
<gene>
    <name evidence="2" type="ORF">GCM10011335_24370</name>
</gene>
<name>A0A916XYB9_9HYPH</name>
<accession>A0A916XYB9</accession>
<feature type="transmembrane region" description="Helical" evidence="1">
    <location>
        <begin position="65"/>
        <end position="92"/>
    </location>
</feature>
<feature type="transmembrane region" description="Helical" evidence="1">
    <location>
        <begin position="6"/>
        <end position="26"/>
    </location>
</feature>
<evidence type="ECO:0000256" key="1">
    <source>
        <dbReference type="SAM" id="Phobius"/>
    </source>
</evidence>
<feature type="transmembrane region" description="Helical" evidence="1">
    <location>
        <begin position="38"/>
        <end position="59"/>
    </location>
</feature>
<comment type="caution">
    <text evidence="2">The sequence shown here is derived from an EMBL/GenBank/DDBJ whole genome shotgun (WGS) entry which is preliminary data.</text>
</comment>
<evidence type="ECO:0000313" key="3">
    <source>
        <dbReference type="Proteomes" id="UP000613160"/>
    </source>
</evidence>
<dbReference type="InterPro" id="IPR008407">
    <property type="entry name" value="Brnchd-chn_aa_trnsp_AzlD"/>
</dbReference>
<proteinExistence type="predicted"/>
<evidence type="ECO:0000313" key="2">
    <source>
        <dbReference type="EMBL" id="GGD20595.1"/>
    </source>
</evidence>
<keyword evidence="1" id="KW-1133">Transmembrane helix</keyword>